<evidence type="ECO:0000256" key="3">
    <source>
        <dbReference type="ARBA" id="ARBA00005854"/>
    </source>
</evidence>
<comment type="catalytic activity">
    <reaction evidence="12">
        <text>(2R)-3-phosphoglycerate + NAD(+) = 3-phosphooxypyruvate + NADH + H(+)</text>
        <dbReference type="Rhea" id="RHEA:12641"/>
        <dbReference type="ChEBI" id="CHEBI:15378"/>
        <dbReference type="ChEBI" id="CHEBI:18110"/>
        <dbReference type="ChEBI" id="CHEBI:57540"/>
        <dbReference type="ChEBI" id="CHEBI:57945"/>
        <dbReference type="ChEBI" id="CHEBI:58272"/>
        <dbReference type="EC" id="1.1.1.95"/>
    </reaction>
</comment>
<dbReference type="InterPro" id="IPR045865">
    <property type="entry name" value="ACT-like_dom_sf"/>
</dbReference>
<dbReference type="EC" id="1.1.1.95" evidence="5"/>
<dbReference type="Pfam" id="PF00389">
    <property type="entry name" value="2-Hacid_dh"/>
    <property type="match status" value="1"/>
</dbReference>
<evidence type="ECO:0000256" key="6">
    <source>
        <dbReference type="ARBA" id="ARBA00021582"/>
    </source>
</evidence>
<evidence type="ECO:0000259" key="14">
    <source>
        <dbReference type="PROSITE" id="PS51671"/>
    </source>
</evidence>
<dbReference type="AlphaFoldDB" id="A0A7I9VSX0"/>
<dbReference type="Gene3D" id="3.40.50.720">
    <property type="entry name" value="NAD(P)-binding Rossmann-like Domain"/>
    <property type="match status" value="2"/>
</dbReference>
<evidence type="ECO:0000256" key="12">
    <source>
        <dbReference type="ARBA" id="ARBA00048731"/>
    </source>
</evidence>
<comment type="pathway">
    <text evidence="2">Amino-acid biosynthesis; L-serine biosynthesis; L-serine from 3-phospho-D-glycerate: step 1/3.</text>
</comment>
<reference evidence="16" key="1">
    <citation type="journal article" date="2020" name="Appl. Environ. Microbiol.">
        <title>Diazotrophic Anaeromyxobacter Isolates from Soils.</title>
        <authorList>
            <person name="Masuda Y."/>
            <person name="Yamanaka H."/>
            <person name="Xu Z.X."/>
            <person name="Shiratori Y."/>
            <person name="Aono T."/>
            <person name="Amachi S."/>
            <person name="Senoo K."/>
            <person name="Itoh H."/>
        </authorList>
    </citation>
    <scope>NUCLEOTIDE SEQUENCE [LARGE SCALE GENOMIC DNA]</scope>
    <source>
        <strain evidence="16">R267</strain>
    </source>
</reference>
<organism evidence="15 16">
    <name type="scientific">Anaeromyxobacter diazotrophicus</name>
    <dbReference type="NCBI Taxonomy" id="2590199"/>
    <lineage>
        <taxon>Bacteria</taxon>
        <taxon>Pseudomonadati</taxon>
        <taxon>Myxococcota</taxon>
        <taxon>Myxococcia</taxon>
        <taxon>Myxococcales</taxon>
        <taxon>Cystobacterineae</taxon>
        <taxon>Anaeromyxobacteraceae</taxon>
        <taxon>Anaeromyxobacter</taxon>
    </lineage>
</organism>
<dbReference type="CDD" id="cd12174">
    <property type="entry name" value="PGDH_like_3"/>
    <property type="match status" value="1"/>
</dbReference>
<dbReference type="InterPro" id="IPR006139">
    <property type="entry name" value="D-isomer_2_OHA_DH_cat_dom"/>
</dbReference>
<keyword evidence="16" id="KW-1185">Reference proteome</keyword>
<dbReference type="GO" id="GO:0006564">
    <property type="term" value="P:L-serine biosynthetic process"/>
    <property type="evidence" value="ECO:0007669"/>
    <property type="project" value="UniProtKB-KW"/>
</dbReference>
<evidence type="ECO:0000256" key="2">
    <source>
        <dbReference type="ARBA" id="ARBA00005216"/>
    </source>
</evidence>
<proteinExistence type="inferred from homology"/>
<dbReference type="EMBL" id="BJTG01000016">
    <property type="protein sequence ID" value="GEJ59544.1"/>
    <property type="molecule type" value="Genomic_DNA"/>
</dbReference>
<evidence type="ECO:0000256" key="13">
    <source>
        <dbReference type="RuleBase" id="RU003719"/>
    </source>
</evidence>
<accession>A0A7I9VSX0</accession>
<evidence type="ECO:0000256" key="8">
    <source>
        <dbReference type="ARBA" id="ARBA00023027"/>
    </source>
</evidence>
<keyword evidence="8" id="KW-0520">NAD</keyword>
<evidence type="ECO:0000256" key="9">
    <source>
        <dbReference type="ARBA" id="ARBA00023299"/>
    </source>
</evidence>
<evidence type="ECO:0000256" key="7">
    <source>
        <dbReference type="ARBA" id="ARBA00023002"/>
    </source>
</evidence>
<keyword evidence="9" id="KW-0718">Serine biosynthesis</keyword>
<protein>
    <recommendedName>
        <fullName evidence="6">D-3-phosphoglycerate dehydrogenase</fullName>
        <ecNumber evidence="4">1.1.1.399</ecNumber>
        <ecNumber evidence="5">1.1.1.95</ecNumber>
    </recommendedName>
    <alternativeName>
        <fullName evidence="10">2-oxoglutarate reductase</fullName>
    </alternativeName>
</protein>
<dbReference type="PANTHER" id="PTHR42789:SF1">
    <property type="entry name" value="D-ISOMER SPECIFIC 2-HYDROXYACID DEHYDROGENASE FAMILY PROTEIN (AFU_ORTHOLOGUE AFUA_6G10090)"/>
    <property type="match status" value="1"/>
</dbReference>
<feature type="domain" description="ACT" evidence="14">
    <location>
        <begin position="326"/>
        <end position="400"/>
    </location>
</feature>
<gene>
    <name evidence="15" type="ORF">AMYX_42850</name>
</gene>
<evidence type="ECO:0000256" key="11">
    <source>
        <dbReference type="ARBA" id="ARBA00048126"/>
    </source>
</evidence>
<sequence>MKVLIADAFPKERLADLAALGLQVDHRPELKAQDLPAAVGDASILIVRSKQVTAQVFEQAEALSLVVRAGAGTNTIDVAAASRRGVYVANCPGQNAIAVAELAIGLALALDRRIPDNVQALREGRWDKKAFSVARGLYGRTFGVLGLGAIGRETAARAAGLGMRVHAWSRSLDAERAEALGVVAAPSPLELARRVDVLSVHLPLKKETRGLVSREVLEALRPGALVVNTARAEVVDQAALEELTRAGRLRAAADVHPGEPEGGRAEFRPPMAELPGFYGTHHIGASTDQAQDAIAQETVRILASFVGKGEVPNCVNVLDRTPARCRLVVRHLDKVGVLANVLTAVREAGINAQQVENTVFQEAAAACCVIELDERPPAEVLERIRARRDEIIFAEVFDVA</sequence>
<evidence type="ECO:0000256" key="1">
    <source>
        <dbReference type="ARBA" id="ARBA00003800"/>
    </source>
</evidence>
<dbReference type="InterPro" id="IPR002912">
    <property type="entry name" value="ACT_dom"/>
</dbReference>
<dbReference type="InterPro" id="IPR036291">
    <property type="entry name" value="NAD(P)-bd_dom_sf"/>
</dbReference>
<comment type="catalytic activity">
    <reaction evidence="11">
        <text>(R)-2-hydroxyglutarate + NAD(+) = 2-oxoglutarate + NADH + H(+)</text>
        <dbReference type="Rhea" id="RHEA:49612"/>
        <dbReference type="ChEBI" id="CHEBI:15378"/>
        <dbReference type="ChEBI" id="CHEBI:15801"/>
        <dbReference type="ChEBI" id="CHEBI:16810"/>
        <dbReference type="ChEBI" id="CHEBI:57540"/>
        <dbReference type="ChEBI" id="CHEBI:57945"/>
        <dbReference type="EC" id="1.1.1.399"/>
    </reaction>
</comment>
<evidence type="ECO:0000256" key="4">
    <source>
        <dbReference type="ARBA" id="ARBA00013001"/>
    </source>
</evidence>
<evidence type="ECO:0000313" key="15">
    <source>
        <dbReference type="EMBL" id="GEJ59544.1"/>
    </source>
</evidence>
<comment type="function">
    <text evidence="1">Catalyzes the reversible oxidation of 3-phospho-D-glycerate to 3-phosphonooxypyruvate, the first step of the phosphorylated L-serine biosynthesis pathway. Also catalyzes the reversible oxidation of 2-hydroxyglutarate to 2-oxoglutarate.</text>
</comment>
<dbReference type="GO" id="GO:0051287">
    <property type="term" value="F:NAD binding"/>
    <property type="evidence" value="ECO:0007669"/>
    <property type="project" value="InterPro"/>
</dbReference>
<dbReference type="SUPFAM" id="SSF55021">
    <property type="entry name" value="ACT-like"/>
    <property type="match status" value="1"/>
</dbReference>
<comment type="similarity">
    <text evidence="3 13">Belongs to the D-isomer specific 2-hydroxyacid dehydrogenase family.</text>
</comment>
<dbReference type="Pfam" id="PF02826">
    <property type="entry name" value="2-Hacid_dh_C"/>
    <property type="match status" value="1"/>
</dbReference>
<dbReference type="EC" id="1.1.1.399" evidence="4"/>
<keyword evidence="9" id="KW-0028">Amino-acid biosynthesis</keyword>
<dbReference type="Proteomes" id="UP000503640">
    <property type="component" value="Unassembled WGS sequence"/>
</dbReference>
<dbReference type="SUPFAM" id="SSF51735">
    <property type="entry name" value="NAD(P)-binding Rossmann-fold domains"/>
    <property type="match status" value="1"/>
</dbReference>
<dbReference type="GO" id="GO:0004617">
    <property type="term" value="F:phosphoglycerate dehydrogenase activity"/>
    <property type="evidence" value="ECO:0007669"/>
    <property type="project" value="UniProtKB-EC"/>
</dbReference>
<name>A0A7I9VSX0_9BACT</name>
<dbReference type="SUPFAM" id="SSF52283">
    <property type="entry name" value="Formate/glycerate dehydrogenase catalytic domain-like"/>
    <property type="match status" value="1"/>
</dbReference>
<dbReference type="UniPathway" id="UPA00135">
    <property type="reaction ID" value="UER00196"/>
</dbReference>
<dbReference type="PANTHER" id="PTHR42789">
    <property type="entry name" value="D-ISOMER SPECIFIC 2-HYDROXYACID DEHYDROGENASE FAMILY PROTEIN (AFU_ORTHOLOGUE AFUA_6G10090)"/>
    <property type="match status" value="1"/>
</dbReference>
<dbReference type="PROSITE" id="PS51671">
    <property type="entry name" value="ACT"/>
    <property type="match status" value="1"/>
</dbReference>
<dbReference type="InterPro" id="IPR050857">
    <property type="entry name" value="D-2-hydroxyacid_DH"/>
</dbReference>
<comment type="caution">
    <text evidence="15">The sequence shown here is derived from an EMBL/GenBank/DDBJ whole genome shotgun (WGS) entry which is preliminary data.</text>
</comment>
<dbReference type="Gene3D" id="3.30.70.260">
    <property type="match status" value="1"/>
</dbReference>
<dbReference type="RefSeq" id="WP_176069137.1">
    <property type="nucleotide sequence ID" value="NZ_BJTG01000016.1"/>
</dbReference>
<keyword evidence="7 13" id="KW-0560">Oxidoreductase</keyword>
<evidence type="ECO:0000256" key="5">
    <source>
        <dbReference type="ARBA" id="ARBA00013143"/>
    </source>
</evidence>
<dbReference type="InterPro" id="IPR006140">
    <property type="entry name" value="D-isomer_DH_NAD-bd"/>
</dbReference>
<evidence type="ECO:0000256" key="10">
    <source>
        <dbReference type="ARBA" id="ARBA00030455"/>
    </source>
</evidence>
<evidence type="ECO:0000313" key="16">
    <source>
        <dbReference type="Proteomes" id="UP000503640"/>
    </source>
</evidence>